<dbReference type="PANTHER" id="PTHR24559">
    <property type="entry name" value="TRANSPOSON TY3-I GAG-POL POLYPROTEIN"/>
    <property type="match status" value="1"/>
</dbReference>
<protein>
    <recommendedName>
        <fullName evidence="3">Reverse transcriptase domain-containing protein</fullName>
    </recommendedName>
</protein>
<proteinExistence type="predicted"/>
<comment type="caution">
    <text evidence="1">The sequence shown here is derived from an EMBL/GenBank/DDBJ whole genome shotgun (WGS) entry which is preliminary data.</text>
</comment>
<name>A0A371HP07_MUCPR</name>
<dbReference type="Proteomes" id="UP000257109">
    <property type="component" value="Unassembled WGS sequence"/>
</dbReference>
<dbReference type="AlphaFoldDB" id="A0A371HP07"/>
<dbReference type="InterPro" id="IPR053134">
    <property type="entry name" value="RNA-dir_DNA_polymerase"/>
</dbReference>
<evidence type="ECO:0008006" key="3">
    <source>
        <dbReference type="Google" id="ProtNLM"/>
    </source>
</evidence>
<organism evidence="1 2">
    <name type="scientific">Mucuna pruriens</name>
    <name type="common">Velvet bean</name>
    <name type="synonym">Dolichos pruriens</name>
    <dbReference type="NCBI Taxonomy" id="157652"/>
    <lineage>
        <taxon>Eukaryota</taxon>
        <taxon>Viridiplantae</taxon>
        <taxon>Streptophyta</taxon>
        <taxon>Embryophyta</taxon>
        <taxon>Tracheophyta</taxon>
        <taxon>Spermatophyta</taxon>
        <taxon>Magnoliopsida</taxon>
        <taxon>eudicotyledons</taxon>
        <taxon>Gunneridae</taxon>
        <taxon>Pentapetalae</taxon>
        <taxon>rosids</taxon>
        <taxon>fabids</taxon>
        <taxon>Fabales</taxon>
        <taxon>Fabaceae</taxon>
        <taxon>Papilionoideae</taxon>
        <taxon>50 kb inversion clade</taxon>
        <taxon>NPAAA clade</taxon>
        <taxon>indigoferoid/millettioid clade</taxon>
        <taxon>Phaseoleae</taxon>
        <taxon>Mucuna</taxon>
    </lineage>
</organism>
<dbReference type="Gene3D" id="3.30.70.270">
    <property type="match status" value="2"/>
</dbReference>
<keyword evidence="2" id="KW-1185">Reference proteome</keyword>
<evidence type="ECO:0000313" key="1">
    <source>
        <dbReference type="EMBL" id="RDY04538.1"/>
    </source>
</evidence>
<dbReference type="InterPro" id="IPR043128">
    <property type="entry name" value="Rev_trsase/Diguanyl_cyclase"/>
</dbReference>
<dbReference type="InterPro" id="IPR043502">
    <property type="entry name" value="DNA/RNA_pol_sf"/>
</dbReference>
<dbReference type="PANTHER" id="PTHR24559:SF457">
    <property type="entry name" value="RNA-DIRECTED DNA POLYMERASE HOMOLOG"/>
    <property type="match status" value="1"/>
</dbReference>
<feature type="non-terminal residue" evidence="1">
    <location>
        <position position="1"/>
    </location>
</feature>
<reference evidence="1" key="1">
    <citation type="submission" date="2018-05" db="EMBL/GenBank/DDBJ databases">
        <title>Draft genome of Mucuna pruriens seed.</title>
        <authorList>
            <person name="Nnadi N.E."/>
            <person name="Vos R."/>
            <person name="Hasami M.H."/>
            <person name="Devisetty U.K."/>
            <person name="Aguiy J.C."/>
        </authorList>
    </citation>
    <scope>NUCLEOTIDE SEQUENCE [LARGE SCALE GENOMIC DNA]</scope>
    <source>
        <strain evidence="1">JCA_2017</strain>
    </source>
</reference>
<accession>A0A371HP07</accession>
<gene>
    <name evidence="1" type="ORF">CR513_11723</name>
</gene>
<dbReference type="EMBL" id="QJKJ01002056">
    <property type="protein sequence ID" value="RDY04538.1"/>
    <property type="molecule type" value="Genomic_DNA"/>
</dbReference>
<evidence type="ECO:0000313" key="2">
    <source>
        <dbReference type="Proteomes" id="UP000257109"/>
    </source>
</evidence>
<dbReference type="Gene3D" id="3.10.10.10">
    <property type="entry name" value="HIV Type 1 Reverse Transcriptase, subunit A, domain 1"/>
    <property type="match status" value="1"/>
</dbReference>
<sequence length="170" mass="20109">MLLELRQRLVESLKEYADVFAWSYRDMPGLDTTIMDHKLPLIPNVLRRMKPEMALKIKEEVEKQWNASFMVVAEYPQWVANIVLVSKKDGKVRMCVDYRDLNSASPKDNFPLPHIDMLTQECWCNISKGHGDPFHDMVHKEVKFYVDDMIAKSRMLDQHVEDLRKLFERL</sequence>
<dbReference type="OrthoDB" id="1745495at2759"/>
<dbReference type="SUPFAM" id="SSF56672">
    <property type="entry name" value="DNA/RNA polymerases"/>
    <property type="match status" value="1"/>
</dbReference>